<organism evidence="1 2">
    <name type="scientific">Nocardioides baculatus</name>
    <dbReference type="NCBI Taxonomy" id="2801337"/>
    <lineage>
        <taxon>Bacteria</taxon>
        <taxon>Bacillati</taxon>
        <taxon>Actinomycetota</taxon>
        <taxon>Actinomycetes</taxon>
        <taxon>Propionibacteriales</taxon>
        <taxon>Nocardioidaceae</taxon>
        <taxon>Nocardioides</taxon>
    </lineage>
</organism>
<evidence type="ECO:0000313" key="2">
    <source>
        <dbReference type="Proteomes" id="UP000636918"/>
    </source>
</evidence>
<dbReference type="RefSeq" id="WP_201933615.1">
    <property type="nucleotide sequence ID" value="NZ_JAERSG010000001.1"/>
</dbReference>
<comment type="caution">
    <text evidence="1">The sequence shown here is derived from an EMBL/GenBank/DDBJ whole genome shotgun (WGS) entry which is preliminary data.</text>
</comment>
<dbReference type="Proteomes" id="UP000636918">
    <property type="component" value="Unassembled WGS sequence"/>
</dbReference>
<accession>A0ABS1L4Z1</accession>
<protein>
    <submittedName>
        <fullName evidence="1">Uncharacterized protein</fullName>
    </submittedName>
</protein>
<keyword evidence="2" id="KW-1185">Reference proteome</keyword>
<proteinExistence type="predicted"/>
<evidence type="ECO:0000313" key="1">
    <source>
        <dbReference type="EMBL" id="MBL0746754.1"/>
    </source>
</evidence>
<dbReference type="EMBL" id="JAERSG010000001">
    <property type="protein sequence ID" value="MBL0746754.1"/>
    <property type="molecule type" value="Genomic_DNA"/>
</dbReference>
<sequence length="409" mass="43181">MLSTVPLATAPPTTAAASAVPTAVPTASADRVATTSPLRRDVRLGHKPLRYDEKRPSVQLTFSGRKGQLVELATWQSWPQDPCVRKSLRSTRGRRVDSWATGYWRLPRKGSYTAVLRPCDDIETPIRVQVRRTVVQDASIDGPATTVGRDPDVTHLVRVPVAAGERLSVRPSRTPRHLVLPDGTVDDELGGWLPLSSPGRYSVAARPGTSVSVSRAQRHTAVLDGSAVALVNAGVAAREHVVSFTARAGQWVYPELLDASGRLVTDGGARTQVLRADGSVVRTHTMTPCPGKPAAEPCSYLVSGPWLVPAADTYEMVVAAGSGASDTFSLRVRSAATAPALTLDGPAVTYTSTTPGQWVVGTYTEGIVGGTAVAHAGQASASLSDWRVSLLAGYPNVCPVRDTSNGCPD</sequence>
<name>A0ABS1L4Z1_9ACTN</name>
<gene>
    <name evidence="1" type="ORF">JI751_03960</name>
</gene>
<reference evidence="1 2" key="1">
    <citation type="submission" date="2021-01" db="EMBL/GenBank/DDBJ databases">
        <title>Genome seq and assembly of Nocardiodes sp. G10.</title>
        <authorList>
            <person name="Chhetri G."/>
        </authorList>
    </citation>
    <scope>NUCLEOTIDE SEQUENCE [LARGE SCALE GENOMIC DNA]</scope>
    <source>
        <strain evidence="1 2">G10</strain>
    </source>
</reference>